<reference evidence="3" key="1">
    <citation type="submission" date="2017-02" db="UniProtKB">
        <authorList>
            <consortium name="WormBaseParasite"/>
        </authorList>
    </citation>
    <scope>IDENTIFICATION</scope>
</reference>
<evidence type="ECO:0000313" key="2">
    <source>
        <dbReference type="Proteomes" id="UP000050640"/>
    </source>
</evidence>
<keyword evidence="1" id="KW-0472">Membrane</keyword>
<accession>A0A0R3RMT6</accession>
<proteinExistence type="predicted"/>
<evidence type="ECO:0000313" key="3">
    <source>
        <dbReference type="WBParaSite" id="EEL_0000279601-mRNA-1"/>
    </source>
</evidence>
<dbReference type="Proteomes" id="UP000050640">
    <property type="component" value="Unplaced"/>
</dbReference>
<keyword evidence="1" id="KW-0812">Transmembrane</keyword>
<feature type="transmembrane region" description="Helical" evidence="1">
    <location>
        <begin position="104"/>
        <end position="124"/>
    </location>
</feature>
<dbReference type="WBParaSite" id="EEL_0000279601-mRNA-1">
    <property type="protein sequence ID" value="EEL_0000279601-mRNA-1"/>
    <property type="gene ID" value="EEL_0000279601"/>
</dbReference>
<sequence length="148" mass="16900">MRTAENNAKLIKGKVLGIAKILSCMDNILTYCYVRYVHCNILQYPTLFAKEETNAIKTSNYEWSALIQAALTCISMEIEMIIFNFSSTIAVEIFGEKADIPSRILINCSIISNCAVLPTIYFIYNKRARNIVKQQFLRLFLKDRAAKT</sequence>
<keyword evidence="2" id="KW-1185">Reference proteome</keyword>
<protein>
    <submittedName>
        <fullName evidence="3">7TM_GPCR_Srx domain-containing protein</fullName>
    </submittedName>
</protein>
<organism evidence="2 3">
    <name type="scientific">Elaeophora elaphi</name>
    <dbReference type="NCBI Taxonomy" id="1147741"/>
    <lineage>
        <taxon>Eukaryota</taxon>
        <taxon>Metazoa</taxon>
        <taxon>Ecdysozoa</taxon>
        <taxon>Nematoda</taxon>
        <taxon>Chromadorea</taxon>
        <taxon>Rhabditida</taxon>
        <taxon>Spirurina</taxon>
        <taxon>Spiruromorpha</taxon>
        <taxon>Filarioidea</taxon>
        <taxon>Onchocercidae</taxon>
        <taxon>Elaeophora</taxon>
    </lineage>
</organism>
<evidence type="ECO:0000256" key="1">
    <source>
        <dbReference type="SAM" id="Phobius"/>
    </source>
</evidence>
<name>A0A0R3RMT6_9BILA</name>
<dbReference type="AlphaFoldDB" id="A0A0R3RMT6"/>
<keyword evidence="1" id="KW-1133">Transmembrane helix</keyword>